<reference evidence="2 3" key="1">
    <citation type="submission" date="2017-10" db="EMBL/GenBank/DDBJ databases">
        <title>Genomic analysis of the genus Acetobacter.</title>
        <authorList>
            <person name="Kim K.H."/>
            <person name="Chun B.H."/>
            <person name="Son A.R."/>
            <person name="Jeon C.O."/>
        </authorList>
    </citation>
    <scope>NUCLEOTIDE SEQUENCE [LARGE SCALE GENOMIC DNA]</scope>
    <source>
        <strain evidence="2 3">LHT 2458</strain>
    </source>
</reference>
<feature type="coiled-coil region" evidence="1">
    <location>
        <begin position="102"/>
        <end position="129"/>
    </location>
</feature>
<dbReference type="EMBL" id="PEBQ01000184">
    <property type="protein sequence ID" value="PHY92826.1"/>
    <property type="molecule type" value="Genomic_DNA"/>
</dbReference>
<accession>A0A2G4R8E5</accession>
<dbReference type="AlphaFoldDB" id="A0A2G4R8E5"/>
<proteinExistence type="predicted"/>
<dbReference type="RefSeq" id="WP_099542136.1">
    <property type="nucleotide sequence ID" value="NZ_PEBQ01000184.1"/>
</dbReference>
<sequence>MSEIETGAKAKAEHCVKIDDMEILAKLAMAGKVSKPRKTSPPPPPKPKGLAIGGYVLFESLILQKFIVRRVIEITKTHVILKPNRSSTINPREIGFPSVILASLERKEVDQMERKINRLQDKYLDSLKKLRKDHLNRMRELIGL</sequence>
<gene>
    <name evidence="2" type="ORF">CSR02_14445</name>
</gene>
<keyword evidence="1" id="KW-0175">Coiled coil</keyword>
<name>A0A2G4R8E5_9PROT</name>
<evidence type="ECO:0000256" key="1">
    <source>
        <dbReference type="SAM" id="Coils"/>
    </source>
</evidence>
<dbReference type="Proteomes" id="UP000228751">
    <property type="component" value="Unassembled WGS sequence"/>
</dbReference>
<keyword evidence="3" id="KW-1185">Reference proteome</keyword>
<evidence type="ECO:0000313" key="3">
    <source>
        <dbReference type="Proteomes" id="UP000228751"/>
    </source>
</evidence>
<evidence type="ECO:0000313" key="2">
    <source>
        <dbReference type="EMBL" id="PHY92826.1"/>
    </source>
</evidence>
<organism evidence="2 3">
    <name type="scientific">Acetobacter pomorum</name>
    <dbReference type="NCBI Taxonomy" id="65959"/>
    <lineage>
        <taxon>Bacteria</taxon>
        <taxon>Pseudomonadati</taxon>
        <taxon>Pseudomonadota</taxon>
        <taxon>Alphaproteobacteria</taxon>
        <taxon>Acetobacterales</taxon>
        <taxon>Acetobacteraceae</taxon>
        <taxon>Acetobacter</taxon>
    </lineage>
</organism>
<comment type="caution">
    <text evidence="2">The sequence shown here is derived from an EMBL/GenBank/DDBJ whole genome shotgun (WGS) entry which is preliminary data.</text>
</comment>
<protein>
    <submittedName>
        <fullName evidence="2">Uncharacterized protein</fullName>
    </submittedName>
</protein>